<dbReference type="InterPro" id="IPR008971">
    <property type="entry name" value="HSP40/DnaJ_pept-bd"/>
</dbReference>
<evidence type="ECO:0000256" key="1">
    <source>
        <dbReference type="ARBA" id="ARBA00022723"/>
    </source>
</evidence>
<feature type="region of interest" description="Disordered" evidence="7">
    <location>
        <begin position="469"/>
        <end position="503"/>
    </location>
</feature>
<dbReference type="SUPFAM" id="SSF57938">
    <property type="entry name" value="DnaJ/Hsp40 cysteine-rich domain"/>
    <property type="match status" value="1"/>
</dbReference>
<dbReference type="PANTHER" id="PTHR43888">
    <property type="entry name" value="DNAJ-LIKE-2, ISOFORM A-RELATED"/>
    <property type="match status" value="1"/>
</dbReference>
<dbReference type="EMBL" id="DS480379">
    <property type="protein sequence ID" value="EDO19472.1"/>
    <property type="molecule type" value="Genomic_DNA"/>
</dbReference>
<dbReference type="SMART" id="SM00271">
    <property type="entry name" value="DnaJ"/>
    <property type="match status" value="1"/>
</dbReference>
<evidence type="ECO:0000256" key="2">
    <source>
        <dbReference type="ARBA" id="ARBA00022737"/>
    </source>
</evidence>
<dbReference type="Pfam" id="PF00226">
    <property type="entry name" value="DnaJ"/>
    <property type="match status" value="1"/>
</dbReference>
<dbReference type="InterPro" id="IPR001305">
    <property type="entry name" value="HSP_DnaJ_Cys-rich_dom"/>
</dbReference>
<sequence length="503" mass="56612">MVMSSELYDILNISSNADAKDIKKAYRVLALKYHPDKNNHSEESKVMFQKISEAYEVLIDVEKRKLYDQYGTVDESVIEQMKERKRKSEFMQQRQGMYPSDPFGNVNPLFGSDLAASAGDLFAQFFGNSNKNSSRFNPFGNMKPNFSNFNNTFENTASVELERGPDIKHTLRCSLKDLYYGKKTKLRLDRTRLCVLCMGQGSMKKSKCFTCNGLGSLTQTRRMGPMIQTFSQSCPDCQGSGMFVKRSDTCQSCSGNGYVEERKIFDVEIQPGMVNGQVIILPGEADEVVNTSFGKQKVIAGDIVLTINQLKDNNFEVINDCDLLLDNFSVNLSKALCGGTIFISNHPSGNLIKIDIIPGEILSPGVIKTVANLGMPKEEKRDPDVSIINISKGNLYVKFDIKFPTRLEEDTIAKLKAVLSEDRYAHAEMADEEAKDVSNLDDLVEIEEHVFNNFEPDYRTIEELINNNSDGFNSTSNDFDDKSGRDSHKKRRFDEGYSNDGMQ</sequence>
<feature type="zinc finger region" description="CR-type" evidence="6">
    <location>
        <begin position="181"/>
        <end position="262"/>
    </location>
</feature>
<keyword evidence="11" id="KW-1185">Reference proteome</keyword>
<dbReference type="Proteomes" id="UP000000267">
    <property type="component" value="Unassembled WGS sequence"/>
</dbReference>
<keyword evidence="1 6" id="KW-0479">Metal-binding</keyword>
<organism evidence="11">
    <name type="scientific">Vanderwaltozyma polyspora (strain ATCC 22028 / DSM 70294 / BCRC 21397 / CBS 2163 / NBRC 10782 / NRRL Y-8283 / UCD 57-17)</name>
    <name type="common">Kluyveromyces polysporus</name>
    <dbReference type="NCBI Taxonomy" id="436907"/>
    <lineage>
        <taxon>Eukaryota</taxon>
        <taxon>Fungi</taxon>
        <taxon>Dikarya</taxon>
        <taxon>Ascomycota</taxon>
        <taxon>Saccharomycotina</taxon>
        <taxon>Saccharomycetes</taxon>
        <taxon>Saccharomycetales</taxon>
        <taxon>Saccharomycetaceae</taxon>
        <taxon>Vanderwaltozyma</taxon>
    </lineage>
</organism>
<dbReference type="eggNOG" id="KOG0712">
    <property type="taxonomic scope" value="Eukaryota"/>
</dbReference>
<dbReference type="KEGG" id="vpo:Kpol_1002p122"/>
<dbReference type="GO" id="GO:0030544">
    <property type="term" value="F:Hsp70 protein binding"/>
    <property type="evidence" value="ECO:0007669"/>
    <property type="project" value="InterPro"/>
</dbReference>
<dbReference type="CDD" id="cd10747">
    <property type="entry name" value="DnaJ_C"/>
    <property type="match status" value="1"/>
</dbReference>
<keyword evidence="5" id="KW-0143">Chaperone</keyword>
<dbReference type="Pfam" id="PF01556">
    <property type="entry name" value="DnaJ_C"/>
    <property type="match status" value="1"/>
</dbReference>
<dbReference type="STRING" id="436907.A7TEF0"/>
<evidence type="ECO:0000313" key="10">
    <source>
        <dbReference type="EMBL" id="EDO19472.1"/>
    </source>
</evidence>
<dbReference type="Pfam" id="PF00684">
    <property type="entry name" value="DnaJ_CXXCXGXG"/>
    <property type="match status" value="1"/>
</dbReference>
<dbReference type="SUPFAM" id="SSF49493">
    <property type="entry name" value="HSP40/DnaJ peptide-binding domain"/>
    <property type="match status" value="2"/>
</dbReference>
<evidence type="ECO:0000313" key="11">
    <source>
        <dbReference type="Proteomes" id="UP000000267"/>
    </source>
</evidence>
<protein>
    <recommendedName>
        <fullName evidence="12">J domain-containing protein</fullName>
    </recommendedName>
</protein>
<dbReference type="OrthoDB" id="550424at2759"/>
<dbReference type="HOGENOM" id="CLU_017633_10_0_1"/>
<dbReference type="InterPro" id="IPR036410">
    <property type="entry name" value="HSP_DnaJ_Cys-rich_dom_sf"/>
</dbReference>
<dbReference type="FunFam" id="2.10.230.10:FF:000001">
    <property type="entry name" value="DnaJ subfamily A member 2"/>
    <property type="match status" value="1"/>
</dbReference>
<evidence type="ECO:0000256" key="7">
    <source>
        <dbReference type="SAM" id="MobiDB-lite"/>
    </source>
</evidence>
<dbReference type="InterPro" id="IPR001623">
    <property type="entry name" value="DnaJ_domain"/>
</dbReference>
<evidence type="ECO:0000259" key="9">
    <source>
        <dbReference type="PROSITE" id="PS51188"/>
    </source>
</evidence>
<keyword evidence="2" id="KW-0677">Repeat</keyword>
<accession>A7TEF0</accession>
<evidence type="ECO:0000259" key="8">
    <source>
        <dbReference type="PROSITE" id="PS50076"/>
    </source>
</evidence>
<dbReference type="Gene3D" id="2.10.230.10">
    <property type="entry name" value="Heat shock protein DnaJ, cysteine-rich domain"/>
    <property type="match status" value="1"/>
</dbReference>
<dbReference type="InterPro" id="IPR002939">
    <property type="entry name" value="DnaJ_C"/>
</dbReference>
<dbReference type="GO" id="GO:0008270">
    <property type="term" value="F:zinc ion binding"/>
    <property type="evidence" value="ECO:0007669"/>
    <property type="project" value="UniProtKB-KW"/>
</dbReference>
<dbReference type="InterPro" id="IPR036869">
    <property type="entry name" value="J_dom_sf"/>
</dbReference>
<keyword evidence="3 6" id="KW-0863">Zinc-finger</keyword>
<dbReference type="OMA" id="RGPDIKH"/>
<dbReference type="GO" id="GO:0006457">
    <property type="term" value="P:protein folding"/>
    <property type="evidence" value="ECO:0007669"/>
    <property type="project" value="InterPro"/>
</dbReference>
<dbReference type="GeneID" id="5547827"/>
<dbReference type="GO" id="GO:0072655">
    <property type="term" value="P:establishment of protein localization to mitochondrion"/>
    <property type="evidence" value="ECO:0007669"/>
    <property type="project" value="UniProtKB-ARBA"/>
</dbReference>
<dbReference type="InterPro" id="IPR018253">
    <property type="entry name" value="DnaJ_domain_CS"/>
</dbReference>
<evidence type="ECO:0008006" key="12">
    <source>
        <dbReference type="Google" id="ProtNLM"/>
    </source>
</evidence>
<dbReference type="Gene3D" id="2.60.260.20">
    <property type="entry name" value="Urease metallochaperone UreE, N-terminal domain"/>
    <property type="match status" value="2"/>
</dbReference>
<dbReference type="CDD" id="cd06257">
    <property type="entry name" value="DnaJ"/>
    <property type="match status" value="1"/>
</dbReference>
<dbReference type="PROSITE" id="PS51188">
    <property type="entry name" value="ZF_CR"/>
    <property type="match status" value="1"/>
</dbReference>
<evidence type="ECO:0000256" key="5">
    <source>
        <dbReference type="ARBA" id="ARBA00023186"/>
    </source>
</evidence>
<dbReference type="GO" id="GO:0051082">
    <property type="term" value="F:unfolded protein binding"/>
    <property type="evidence" value="ECO:0007669"/>
    <property type="project" value="InterPro"/>
</dbReference>
<dbReference type="PROSITE" id="PS00636">
    <property type="entry name" value="DNAJ_1"/>
    <property type="match status" value="1"/>
</dbReference>
<dbReference type="PhylomeDB" id="A7TEF0"/>
<dbReference type="SUPFAM" id="SSF46565">
    <property type="entry name" value="Chaperone J-domain"/>
    <property type="match status" value="1"/>
</dbReference>
<dbReference type="CDD" id="cd10719">
    <property type="entry name" value="DnaJ_zf"/>
    <property type="match status" value="1"/>
</dbReference>
<dbReference type="RefSeq" id="XP_001647330.1">
    <property type="nucleotide sequence ID" value="XM_001647280.1"/>
</dbReference>
<dbReference type="PROSITE" id="PS50076">
    <property type="entry name" value="DNAJ_2"/>
    <property type="match status" value="1"/>
</dbReference>
<gene>
    <name evidence="10" type="ORF">Kpol_1002p122</name>
</gene>
<dbReference type="PRINTS" id="PR00625">
    <property type="entry name" value="JDOMAIN"/>
</dbReference>
<dbReference type="GO" id="GO:0001671">
    <property type="term" value="F:ATPase activator activity"/>
    <property type="evidence" value="ECO:0007669"/>
    <property type="project" value="UniProtKB-ARBA"/>
</dbReference>
<proteinExistence type="predicted"/>
<dbReference type="InParanoid" id="A7TEF0"/>
<evidence type="ECO:0000256" key="4">
    <source>
        <dbReference type="ARBA" id="ARBA00022833"/>
    </source>
</evidence>
<dbReference type="FunCoup" id="A7TEF0">
    <property type="interactions" value="534"/>
</dbReference>
<evidence type="ECO:0000256" key="3">
    <source>
        <dbReference type="ARBA" id="ARBA00022771"/>
    </source>
</evidence>
<dbReference type="InterPro" id="IPR044713">
    <property type="entry name" value="DNJA1/2-like"/>
</dbReference>
<name>A7TEF0_VANPO</name>
<reference evidence="10 11" key="1">
    <citation type="journal article" date="2007" name="Proc. Natl. Acad. Sci. U.S.A.">
        <title>Independent sorting-out of thousands of duplicated gene pairs in two yeast species descended from a whole-genome duplication.</title>
        <authorList>
            <person name="Scannell D.R."/>
            <person name="Frank A.C."/>
            <person name="Conant G.C."/>
            <person name="Byrne K.P."/>
            <person name="Woolfit M."/>
            <person name="Wolfe K.H."/>
        </authorList>
    </citation>
    <scope>NUCLEOTIDE SEQUENCE [LARGE SCALE GENOMIC DNA]</scope>
    <source>
        <strain evidence="11">ATCC 22028 / DSM 70294 / BCRC 21397 / CBS 2163 / NBRC 10782 / NRRL Y-8283 / UCD 57-17</strain>
    </source>
</reference>
<dbReference type="Gene3D" id="1.10.287.110">
    <property type="entry name" value="DnaJ domain"/>
    <property type="match status" value="1"/>
</dbReference>
<dbReference type="AlphaFoldDB" id="A7TEF0"/>
<feature type="domain" description="CR-type" evidence="9">
    <location>
        <begin position="181"/>
        <end position="262"/>
    </location>
</feature>
<feature type="domain" description="J" evidence="8">
    <location>
        <begin position="6"/>
        <end position="71"/>
    </location>
</feature>
<evidence type="ECO:0000256" key="6">
    <source>
        <dbReference type="PROSITE-ProRule" id="PRU00546"/>
    </source>
</evidence>
<keyword evidence="4 6" id="KW-0862">Zinc</keyword>